<keyword evidence="2" id="KW-1185">Reference proteome</keyword>
<dbReference type="RefSeq" id="WP_395132430.1">
    <property type="nucleotide sequence ID" value="NZ_JBIMPR010000003.1"/>
</dbReference>
<sequence length="69" mass="7836">MTLYDPDDSRHDAITPQERALIDGHIAQHGVTVCQPGAMRGAMTRRELHAEQSRVGIARRMAVRRRLMK</sequence>
<evidence type="ECO:0000313" key="2">
    <source>
        <dbReference type="Proteomes" id="UP001609376"/>
    </source>
</evidence>
<organism evidence="1 2">
    <name type="scientific">Paracoccus broussonetiae subsp. drimophilus</name>
    <dbReference type="NCBI Taxonomy" id="3373869"/>
    <lineage>
        <taxon>Bacteria</taxon>
        <taxon>Pseudomonadati</taxon>
        <taxon>Pseudomonadota</taxon>
        <taxon>Alphaproteobacteria</taxon>
        <taxon>Rhodobacterales</taxon>
        <taxon>Paracoccaceae</taxon>
        <taxon>Paracoccus</taxon>
        <taxon>Paracoccus broussonetiae</taxon>
    </lineage>
</organism>
<reference evidence="1 2" key="1">
    <citation type="submission" date="2024-10" db="EMBL/GenBank/DDBJ databases">
        <title>Paracoccus drimophilus sp. nov., a novel bacterium from corn roots in Hunan.</title>
        <authorList>
            <person name="Li X."/>
        </authorList>
    </citation>
    <scope>NUCLEOTIDE SEQUENCE [LARGE SCALE GENOMIC DNA]</scope>
    <source>
        <strain evidence="1 2">NGMCC 1.201697</strain>
    </source>
</reference>
<dbReference type="EMBL" id="JBIMPR010000003">
    <property type="protein sequence ID" value="MFH5773573.1"/>
    <property type="molecule type" value="Genomic_DNA"/>
</dbReference>
<evidence type="ECO:0000313" key="1">
    <source>
        <dbReference type="EMBL" id="MFH5773573.1"/>
    </source>
</evidence>
<protein>
    <submittedName>
        <fullName evidence="1">Uncharacterized protein</fullName>
    </submittedName>
</protein>
<accession>A0ABW7LJL6</accession>
<dbReference type="Proteomes" id="UP001609376">
    <property type="component" value="Unassembled WGS sequence"/>
</dbReference>
<comment type="caution">
    <text evidence="1">The sequence shown here is derived from an EMBL/GenBank/DDBJ whole genome shotgun (WGS) entry which is preliminary data.</text>
</comment>
<gene>
    <name evidence="1" type="ORF">ACHFJ0_04920</name>
</gene>
<name>A0ABW7LJL6_9RHOB</name>
<proteinExistence type="predicted"/>